<dbReference type="Pfam" id="PF01230">
    <property type="entry name" value="HIT"/>
    <property type="match status" value="1"/>
</dbReference>
<evidence type="ECO:0000256" key="2">
    <source>
        <dbReference type="PIRSR" id="PIRSR601310-3"/>
    </source>
</evidence>
<evidence type="ECO:0000259" key="4">
    <source>
        <dbReference type="PROSITE" id="PS51084"/>
    </source>
</evidence>
<dbReference type="FunFam" id="3.30.428.10:FF:000005">
    <property type="entry name" value="Histidine triad nucleotide-binding protein 1"/>
    <property type="match status" value="1"/>
</dbReference>
<dbReference type="EnsemblMetazoa" id="XM_022799702">
    <property type="protein sequence ID" value="XP_022655437"/>
    <property type="gene ID" value="LOC111248019"/>
</dbReference>
<dbReference type="PROSITE" id="PS51084">
    <property type="entry name" value="HIT_2"/>
    <property type="match status" value="1"/>
</dbReference>
<dbReference type="GeneID" id="111248019"/>
<dbReference type="GO" id="GO:0003824">
    <property type="term" value="F:catalytic activity"/>
    <property type="evidence" value="ECO:0007669"/>
    <property type="project" value="InterPro"/>
</dbReference>
<sequence length="126" mass="13886">MASEVEKAKTATPGGDTIFGKILRGEIPSKFIYEDDKCVAFHDINPQAPVHFLVIPRKAIAQLSLAEEEDEALLGHLLFVAQKVAKQQNLVKGFRMVINDGVEGCQSVYHLHVHVLGGRMLNWPPG</sequence>
<reference evidence="5" key="1">
    <citation type="submission" date="2021-01" db="UniProtKB">
        <authorList>
            <consortium name="EnsemblMetazoa"/>
        </authorList>
    </citation>
    <scope>IDENTIFICATION</scope>
</reference>
<dbReference type="SUPFAM" id="SSF54197">
    <property type="entry name" value="HIT-like"/>
    <property type="match status" value="1"/>
</dbReference>
<dbReference type="FunCoup" id="A0A7M7ME63">
    <property type="interactions" value="1074"/>
</dbReference>
<evidence type="ECO:0000313" key="5">
    <source>
        <dbReference type="EnsemblMetazoa" id="XP_022655437"/>
    </source>
</evidence>
<dbReference type="AlphaFoldDB" id="A0A7M7ME63"/>
<dbReference type="PROSITE" id="PS00892">
    <property type="entry name" value="HIT_1"/>
    <property type="match status" value="1"/>
</dbReference>
<protein>
    <recommendedName>
        <fullName evidence="4">HIT domain-containing protein</fullName>
    </recommendedName>
</protein>
<dbReference type="InterPro" id="IPR011146">
    <property type="entry name" value="HIT-like"/>
</dbReference>
<dbReference type="PANTHER" id="PTHR23089">
    <property type="entry name" value="HISTIDINE TRIAD HIT PROTEIN"/>
    <property type="match status" value="1"/>
</dbReference>
<dbReference type="Gene3D" id="3.30.428.10">
    <property type="entry name" value="HIT-like"/>
    <property type="match status" value="1"/>
</dbReference>
<dbReference type="RefSeq" id="XP_022655437.1">
    <property type="nucleotide sequence ID" value="XM_022799702.1"/>
</dbReference>
<feature type="active site" description="Tele-AMP-histidine intermediate" evidence="1">
    <location>
        <position position="112"/>
    </location>
</feature>
<organism evidence="5 6">
    <name type="scientific">Varroa destructor</name>
    <name type="common">Honeybee mite</name>
    <dbReference type="NCBI Taxonomy" id="109461"/>
    <lineage>
        <taxon>Eukaryota</taxon>
        <taxon>Metazoa</taxon>
        <taxon>Ecdysozoa</taxon>
        <taxon>Arthropoda</taxon>
        <taxon>Chelicerata</taxon>
        <taxon>Arachnida</taxon>
        <taxon>Acari</taxon>
        <taxon>Parasitiformes</taxon>
        <taxon>Mesostigmata</taxon>
        <taxon>Gamasina</taxon>
        <taxon>Dermanyssoidea</taxon>
        <taxon>Varroidae</taxon>
        <taxon>Varroa</taxon>
    </lineage>
</organism>
<keyword evidence="6" id="KW-1185">Reference proteome</keyword>
<dbReference type="CDD" id="cd01276">
    <property type="entry name" value="PKCI_related"/>
    <property type="match status" value="1"/>
</dbReference>
<dbReference type="InterPro" id="IPR001310">
    <property type="entry name" value="Histidine_triad_HIT"/>
</dbReference>
<dbReference type="InterPro" id="IPR019808">
    <property type="entry name" value="Histidine_triad_CS"/>
</dbReference>
<dbReference type="Proteomes" id="UP000594260">
    <property type="component" value="Unplaced"/>
</dbReference>
<accession>A0A7M7ME63</accession>
<dbReference type="InterPro" id="IPR036265">
    <property type="entry name" value="HIT-like_sf"/>
</dbReference>
<evidence type="ECO:0000256" key="1">
    <source>
        <dbReference type="PIRSR" id="PIRSR601310-1"/>
    </source>
</evidence>
<dbReference type="KEGG" id="vde:111248019"/>
<dbReference type="CTD" id="3094"/>
<proteinExistence type="predicted"/>
<feature type="domain" description="HIT" evidence="4">
    <location>
        <begin position="18"/>
        <end position="126"/>
    </location>
</feature>
<evidence type="ECO:0000256" key="3">
    <source>
        <dbReference type="PROSITE-ProRule" id="PRU00464"/>
    </source>
</evidence>
<dbReference type="OMA" id="NGVEACQ"/>
<dbReference type="OrthoDB" id="672793at2759"/>
<evidence type="ECO:0000313" key="6">
    <source>
        <dbReference type="Proteomes" id="UP000594260"/>
    </source>
</evidence>
<dbReference type="InParanoid" id="A0A7M7ME63"/>
<name>A0A7M7ME63_VARDE</name>
<feature type="short sequence motif" description="Histidine triad motif" evidence="2 3">
    <location>
        <begin position="110"/>
        <end position="114"/>
    </location>
</feature>
<dbReference type="PRINTS" id="PR00332">
    <property type="entry name" value="HISTRIAD"/>
</dbReference>